<keyword evidence="2" id="KW-0605">Phycobilisome</keyword>
<dbReference type="Gene3D" id="1.25.10.10">
    <property type="entry name" value="Leucine-rich Repeat Variant"/>
    <property type="match status" value="1"/>
</dbReference>
<dbReference type="PANTHER" id="PTHR12697:SF39">
    <property type="entry name" value="SLR1687 PROTEIN"/>
    <property type="match status" value="1"/>
</dbReference>
<dbReference type="SMART" id="SM00567">
    <property type="entry name" value="EZ_HEAT"/>
    <property type="match status" value="5"/>
</dbReference>
<dbReference type="AlphaFoldDB" id="A0AAW9PYN4"/>
<dbReference type="Pfam" id="PF13646">
    <property type="entry name" value="HEAT_2"/>
    <property type="match status" value="2"/>
</dbReference>
<comment type="caution">
    <text evidence="3">The sequence shown here is derived from an EMBL/GenBank/DDBJ whole genome shotgun (WGS) entry which is preliminary data.</text>
</comment>
<keyword evidence="1" id="KW-0042">Antenna complex</keyword>
<evidence type="ECO:0000313" key="4">
    <source>
        <dbReference type="Proteomes" id="UP001333818"/>
    </source>
</evidence>
<protein>
    <submittedName>
        <fullName evidence="3">HEAT repeat domain-containing protein</fullName>
    </submittedName>
</protein>
<reference evidence="3" key="1">
    <citation type="submission" date="2024-01" db="EMBL/GenBank/DDBJ databases">
        <title>Bank of Algae and Cyanobacteria of the Azores (BACA) strain genomes.</title>
        <authorList>
            <person name="Luz R."/>
            <person name="Cordeiro R."/>
            <person name="Fonseca A."/>
            <person name="Goncalves V."/>
        </authorList>
    </citation>
    <scope>NUCLEOTIDE SEQUENCE</scope>
    <source>
        <strain evidence="3">BACA0141</strain>
    </source>
</reference>
<gene>
    <name evidence="3" type="ORF">V2H45_02855</name>
</gene>
<dbReference type="Proteomes" id="UP001333818">
    <property type="component" value="Unassembled WGS sequence"/>
</dbReference>
<dbReference type="PANTHER" id="PTHR12697">
    <property type="entry name" value="PBS LYASE HEAT-LIKE PROTEIN"/>
    <property type="match status" value="1"/>
</dbReference>
<dbReference type="SUPFAM" id="SSF48371">
    <property type="entry name" value="ARM repeat"/>
    <property type="match status" value="1"/>
</dbReference>
<dbReference type="EMBL" id="JAZBJZ010000006">
    <property type="protein sequence ID" value="MEE3715681.1"/>
    <property type="molecule type" value="Genomic_DNA"/>
</dbReference>
<name>A0AAW9PYN4_9CYAN</name>
<proteinExistence type="predicted"/>
<evidence type="ECO:0000256" key="2">
    <source>
        <dbReference type="ARBA" id="ARBA00022738"/>
    </source>
</evidence>
<dbReference type="GO" id="GO:0030089">
    <property type="term" value="C:phycobilisome"/>
    <property type="evidence" value="ECO:0007669"/>
    <property type="project" value="UniProtKB-KW"/>
</dbReference>
<dbReference type="InterPro" id="IPR011989">
    <property type="entry name" value="ARM-like"/>
</dbReference>
<accession>A0AAW9PYN4</accession>
<keyword evidence="4" id="KW-1185">Reference proteome</keyword>
<evidence type="ECO:0000256" key="1">
    <source>
        <dbReference type="ARBA" id="ARBA00022549"/>
    </source>
</evidence>
<dbReference type="InterPro" id="IPR004155">
    <property type="entry name" value="PBS_lyase_HEAT"/>
</dbReference>
<dbReference type="GO" id="GO:0016491">
    <property type="term" value="F:oxidoreductase activity"/>
    <property type="evidence" value="ECO:0007669"/>
    <property type="project" value="TreeGrafter"/>
</dbReference>
<organism evidence="3 4">
    <name type="scientific">Tumidithrix elongata BACA0141</name>
    <dbReference type="NCBI Taxonomy" id="2716417"/>
    <lineage>
        <taxon>Bacteria</taxon>
        <taxon>Bacillati</taxon>
        <taxon>Cyanobacteriota</taxon>
        <taxon>Cyanophyceae</taxon>
        <taxon>Pseudanabaenales</taxon>
        <taxon>Pseudanabaenaceae</taxon>
        <taxon>Tumidithrix</taxon>
        <taxon>Tumidithrix elongata</taxon>
    </lineage>
</organism>
<sequence>MSEILDGFKERLNSDDLGVRMKALSDSRSLGVSDRFVLAAIASGDRNARVRYDAVSQLSTIGNQDLEKSLAILSDRLLTDPENDVRAAAADSIGALKLTAAFDSLKHAYETTNDWMMQFSVVAALGELGDPKGLELLTTALHNPNDLVKIAAIGALGDLGDPAAIDLLLPFVENTDWQMRHRVAQSLGQLGGDRAKAALEKLAQDPAEQVADSAKLTLAAMQ</sequence>
<evidence type="ECO:0000313" key="3">
    <source>
        <dbReference type="EMBL" id="MEE3715681.1"/>
    </source>
</evidence>
<dbReference type="InterPro" id="IPR016024">
    <property type="entry name" value="ARM-type_fold"/>
</dbReference>
<dbReference type="RefSeq" id="WP_330482104.1">
    <property type="nucleotide sequence ID" value="NZ_JAZBJZ010000006.1"/>
</dbReference>